<keyword evidence="3" id="KW-1185">Reference proteome</keyword>
<evidence type="ECO:0000313" key="3">
    <source>
        <dbReference type="Proteomes" id="UP001201873"/>
    </source>
</evidence>
<feature type="domain" description="AB hydrolase-1" evidence="1">
    <location>
        <begin position="59"/>
        <end position="270"/>
    </location>
</feature>
<organism evidence="2 3">
    <name type="scientific">Frankia umida</name>
    <dbReference type="NCBI Taxonomy" id="573489"/>
    <lineage>
        <taxon>Bacteria</taxon>
        <taxon>Bacillati</taxon>
        <taxon>Actinomycetota</taxon>
        <taxon>Actinomycetes</taxon>
        <taxon>Frankiales</taxon>
        <taxon>Frankiaceae</taxon>
        <taxon>Frankia</taxon>
    </lineage>
</organism>
<evidence type="ECO:0000259" key="1">
    <source>
        <dbReference type="Pfam" id="PF00561"/>
    </source>
</evidence>
<gene>
    <name evidence="2" type="ORF">MXD59_16340</name>
</gene>
<dbReference type="Proteomes" id="UP001201873">
    <property type="component" value="Unassembled WGS sequence"/>
</dbReference>
<dbReference type="Gene3D" id="3.40.50.1820">
    <property type="entry name" value="alpha/beta hydrolase"/>
    <property type="match status" value="1"/>
</dbReference>
<dbReference type="RefSeq" id="WP_248825585.1">
    <property type="nucleotide sequence ID" value="NZ_JALKFT010000016.1"/>
</dbReference>
<dbReference type="PRINTS" id="PR00111">
    <property type="entry name" value="ABHYDROLASE"/>
</dbReference>
<dbReference type="Pfam" id="PF00561">
    <property type="entry name" value="Abhydrolase_1"/>
    <property type="match status" value="1"/>
</dbReference>
<keyword evidence="2" id="KW-0378">Hydrolase</keyword>
<dbReference type="InterPro" id="IPR000073">
    <property type="entry name" value="AB_hydrolase_1"/>
</dbReference>
<protein>
    <submittedName>
        <fullName evidence="2">Alpha/beta hydrolase</fullName>
    </submittedName>
</protein>
<dbReference type="InterPro" id="IPR029058">
    <property type="entry name" value="AB_hydrolase_fold"/>
</dbReference>
<dbReference type="InterPro" id="IPR050471">
    <property type="entry name" value="AB_hydrolase"/>
</dbReference>
<dbReference type="GO" id="GO:0016787">
    <property type="term" value="F:hydrolase activity"/>
    <property type="evidence" value="ECO:0007669"/>
    <property type="project" value="UniProtKB-KW"/>
</dbReference>
<dbReference type="PANTHER" id="PTHR43433">
    <property type="entry name" value="HYDROLASE, ALPHA/BETA FOLD FAMILY PROTEIN"/>
    <property type="match status" value="1"/>
</dbReference>
<reference evidence="2 3" key="1">
    <citation type="submission" date="2022-04" db="EMBL/GenBank/DDBJ databases">
        <title>Genome diversity in the genus Frankia.</title>
        <authorList>
            <person name="Carlos-Shanley C."/>
            <person name="Hahn D."/>
        </authorList>
    </citation>
    <scope>NUCLEOTIDE SEQUENCE [LARGE SCALE GENOMIC DNA]</scope>
    <source>
        <strain evidence="2 3">Ag45/Mut15</strain>
    </source>
</reference>
<accession>A0ABT0K0J1</accession>
<name>A0ABT0K0J1_9ACTN</name>
<comment type="caution">
    <text evidence="2">The sequence shown here is derived from an EMBL/GenBank/DDBJ whole genome shotgun (WGS) entry which is preliminary data.</text>
</comment>
<evidence type="ECO:0000313" key="2">
    <source>
        <dbReference type="EMBL" id="MCK9877325.1"/>
    </source>
</evidence>
<sequence>MATAECDITLPDGRTVHVYDSGDGGNAGMPTVYWHHGSPQVGVPPEPLVAAGGGTVRWLSHDRPGYGGSDPHHGRSVAAVAADVACVADALGVDRFAVMGQSGGGPHALACAGVLEGRVLGAVCVSGLAPFDAAGLDWFAAMGDAGAAEFRAAARGRAALQEHFAAGARIDESMFAPADMAAFSGAYGPWLISSVARAMDGDLDAYLDDFAAFTAPWGFDIDITVPVLFVHGAQDLFVPAEHSRWMARHCRRGELWLTPDDGHLSIFDHAERAVTWLLDHTEDRPAR</sequence>
<proteinExistence type="predicted"/>
<dbReference type="SUPFAM" id="SSF53474">
    <property type="entry name" value="alpha/beta-Hydrolases"/>
    <property type="match status" value="1"/>
</dbReference>
<dbReference type="PANTHER" id="PTHR43433:SF5">
    <property type="entry name" value="AB HYDROLASE-1 DOMAIN-CONTAINING PROTEIN"/>
    <property type="match status" value="1"/>
</dbReference>
<dbReference type="EMBL" id="JALKFT010000016">
    <property type="protein sequence ID" value="MCK9877325.1"/>
    <property type="molecule type" value="Genomic_DNA"/>
</dbReference>